<sequence length="120" mass="13190">MRGQVIFEFGWQQHPVYNDWRYHNGIDIAAAEGQPVQAVLGGVVEEIYNDKNYGQTAVVKSGRYTIIYGSLGSVSVNKKDVISNGAKIGIAGTYPAEPEIHVHLAIKDGDKFINPQSMLK</sequence>
<protein>
    <recommendedName>
        <fullName evidence="2">M23ase beta-sheet core domain-containing protein</fullName>
    </recommendedName>
</protein>
<dbReference type="InterPro" id="IPR016047">
    <property type="entry name" value="M23ase_b-sheet_dom"/>
</dbReference>
<dbReference type="CDD" id="cd12797">
    <property type="entry name" value="M23_peptidase"/>
    <property type="match status" value="1"/>
</dbReference>
<dbReference type="GO" id="GO:0004222">
    <property type="term" value="F:metalloendopeptidase activity"/>
    <property type="evidence" value="ECO:0007669"/>
    <property type="project" value="TreeGrafter"/>
</dbReference>
<comment type="caution">
    <text evidence="3">The sequence shown here is derived from an EMBL/GenBank/DDBJ whole genome shotgun (WGS) entry which is preliminary data.</text>
</comment>
<accession>A0A645F5N7</accession>
<evidence type="ECO:0000259" key="2">
    <source>
        <dbReference type="Pfam" id="PF01551"/>
    </source>
</evidence>
<organism evidence="3">
    <name type="scientific">bioreactor metagenome</name>
    <dbReference type="NCBI Taxonomy" id="1076179"/>
    <lineage>
        <taxon>unclassified sequences</taxon>
        <taxon>metagenomes</taxon>
        <taxon>ecological metagenomes</taxon>
    </lineage>
</organism>
<gene>
    <name evidence="3" type="ORF">SDC9_156959</name>
</gene>
<dbReference type="Pfam" id="PF01551">
    <property type="entry name" value="Peptidase_M23"/>
    <property type="match status" value="1"/>
</dbReference>
<evidence type="ECO:0000256" key="1">
    <source>
        <dbReference type="ARBA" id="ARBA00022729"/>
    </source>
</evidence>
<dbReference type="AlphaFoldDB" id="A0A645F5N7"/>
<dbReference type="PANTHER" id="PTHR21666">
    <property type="entry name" value="PEPTIDASE-RELATED"/>
    <property type="match status" value="1"/>
</dbReference>
<keyword evidence="1" id="KW-0732">Signal</keyword>
<dbReference type="InterPro" id="IPR050570">
    <property type="entry name" value="Cell_wall_metabolism_enzyme"/>
</dbReference>
<dbReference type="Gene3D" id="2.70.70.10">
    <property type="entry name" value="Glucose Permease (Domain IIA)"/>
    <property type="match status" value="1"/>
</dbReference>
<reference evidence="3" key="1">
    <citation type="submission" date="2019-08" db="EMBL/GenBank/DDBJ databases">
        <authorList>
            <person name="Kucharzyk K."/>
            <person name="Murdoch R.W."/>
            <person name="Higgins S."/>
            <person name="Loffler F."/>
        </authorList>
    </citation>
    <scope>NUCLEOTIDE SEQUENCE</scope>
</reference>
<dbReference type="SUPFAM" id="SSF51261">
    <property type="entry name" value="Duplicated hybrid motif"/>
    <property type="match status" value="1"/>
</dbReference>
<dbReference type="InterPro" id="IPR011055">
    <property type="entry name" value="Dup_hybrid_motif"/>
</dbReference>
<evidence type="ECO:0000313" key="3">
    <source>
        <dbReference type="EMBL" id="MPN09668.1"/>
    </source>
</evidence>
<proteinExistence type="predicted"/>
<dbReference type="PANTHER" id="PTHR21666:SF289">
    <property type="entry name" value="L-ALA--D-GLU ENDOPEPTIDASE"/>
    <property type="match status" value="1"/>
</dbReference>
<dbReference type="EMBL" id="VSSQ01055797">
    <property type="protein sequence ID" value="MPN09668.1"/>
    <property type="molecule type" value="Genomic_DNA"/>
</dbReference>
<feature type="domain" description="M23ase beta-sheet core" evidence="2">
    <location>
        <begin position="22"/>
        <end position="115"/>
    </location>
</feature>
<name>A0A645F5N7_9ZZZZ</name>